<comment type="similarity">
    <text evidence="1">Belongs to the oxygen-dependent FAD-linked oxidoreductase family.</text>
</comment>
<feature type="signal peptide" evidence="3">
    <location>
        <begin position="1"/>
        <end position="22"/>
    </location>
</feature>
<dbReference type="InterPro" id="IPR050432">
    <property type="entry name" value="FAD-linked_Oxidoreductases_BP"/>
</dbReference>
<dbReference type="PANTHER" id="PTHR13878:SF91">
    <property type="entry name" value="FAD BINDING DOMAIN PROTEIN (AFU_ORTHOLOGUE AFUA_6G12070)-RELATED"/>
    <property type="match status" value="1"/>
</dbReference>
<dbReference type="STRING" id="1448315.A0A319CB63"/>
<proteinExistence type="inferred from homology"/>
<dbReference type="InterPro" id="IPR036318">
    <property type="entry name" value="FAD-bd_PCMH-like_sf"/>
</dbReference>
<keyword evidence="6" id="KW-1185">Reference proteome</keyword>
<dbReference type="PANTHER" id="PTHR13878">
    <property type="entry name" value="GULONOLACTONE OXIDASE"/>
    <property type="match status" value="1"/>
</dbReference>
<dbReference type="PROSITE" id="PS51387">
    <property type="entry name" value="FAD_PCMH"/>
    <property type="match status" value="1"/>
</dbReference>
<dbReference type="Pfam" id="PF01565">
    <property type="entry name" value="FAD_binding_4"/>
    <property type="match status" value="1"/>
</dbReference>
<dbReference type="Pfam" id="PF08031">
    <property type="entry name" value="BBE"/>
    <property type="match status" value="1"/>
</dbReference>
<dbReference type="GO" id="GO:0071949">
    <property type="term" value="F:FAD binding"/>
    <property type="evidence" value="ECO:0007669"/>
    <property type="project" value="InterPro"/>
</dbReference>
<protein>
    <submittedName>
        <fullName evidence="5">FAD-binding domain-containing protein</fullName>
    </submittedName>
</protein>
<dbReference type="InterPro" id="IPR016166">
    <property type="entry name" value="FAD-bd_PCMH"/>
</dbReference>
<evidence type="ECO:0000256" key="3">
    <source>
        <dbReference type="SAM" id="SignalP"/>
    </source>
</evidence>
<gene>
    <name evidence="5" type="ORF">BO82DRAFT_412902</name>
</gene>
<feature type="chain" id="PRO_5016429481" evidence="3">
    <location>
        <begin position="23"/>
        <end position="600"/>
    </location>
</feature>
<dbReference type="Proteomes" id="UP000248340">
    <property type="component" value="Unassembled WGS sequence"/>
</dbReference>
<dbReference type="AlphaFoldDB" id="A0A319CB63"/>
<accession>A0A319CB63</accession>
<evidence type="ECO:0000313" key="5">
    <source>
        <dbReference type="EMBL" id="PYH82745.1"/>
    </source>
</evidence>
<dbReference type="GO" id="GO:0016491">
    <property type="term" value="F:oxidoreductase activity"/>
    <property type="evidence" value="ECO:0007669"/>
    <property type="project" value="UniProtKB-KW"/>
</dbReference>
<dbReference type="OrthoDB" id="9983560at2759"/>
<organism evidence="5 6">
    <name type="scientific">Aspergillus uvarum CBS 121591</name>
    <dbReference type="NCBI Taxonomy" id="1448315"/>
    <lineage>
        <taxon>Eukaryota</taxon>
        <taxon>Fungi</taxon>
        <taxon>Dikarya</taxon>
        <taxon>Ascomycota</taxon>
        <taxon>Pezizomycotina</taxon>
        <taxon>Eurotiomycetes</taxon>
        <taxon>Eurotiomycetidae</taxon>
        <taxon>Eurotiales</taxon>
        <taxon>Aspergillaceae</taxon>
        <taxon>Aspergillus</taxon>
        <taxon>Aspergillus subgen. Circumdati</taxon>
    </lineage>
</organism>
<dbReference type="SUPFAM" id="SSF56176">
    <property type="entry name" value="FAD-binding/transporter-associated domain-like"/>
    <property type="match status" value="1"/>
</dbReference>
<dbReference type="Gene3D" id="3.30.465.10">
    <property type="match status" value="2"/>
</dbReference>
<dbReference type="EMBL" id="KZ821693">
    <property type="protein sequence ID" value="PYH82745.1"/>
    <property type="molecule type" value="Genomic_DNA"/>
</dbReference>
<keyword evidence="3" id="KW-0732">Signal</keyword>
<sequence>MARQGFFSLLLAVPLLANGAQSSNPQTWTSLSSISTATWNAFNATVAGRLHEGAPMLSPCYPSSHDPTKPLDAAQCTAEQELLLNSTLASNEFPWYHNFVWSTCQASGASCPIPSSPPSPKTSCAQGSISPRYVEVRSVEDVQATLNFTRSHGLRLVIKNTGHDYKGRSSAPESLALWTHPYQPPMQLLKNFTPEGCSAPTGDVIRFGAGQQFKGIYDFVHARGYRVVGGGCDTVGAAGGWITGGGHGLMANELGLGVDNVQEIKVVLANGTYATASRCQNPDLFFALRGGGGGTFGVVMEMSTLVHPDRPMEVLNVSLTGLDPSSSAATDLTALIIASAEGWAAEGWGGFVIPGLADYTLVIATALLNHTAAIASVQPVLDFARQFNHSVATLSSVAGFLDFMGPITSSPLLQMSEVSAAVSSRIIPRTSFQNTTSQAQLAELITQLLGLNDTLQTSPSPQVEILLVAPALYSQNLPREDEFSGPGASSVTPAWRSGLWHLMHTRPIASNMRDPELIRQIWQSVSHALDPLRQFTPDSGAYQNEADPFEPDPISAFWGKANYERLLRIKKAVDPENMFTVHQGVGWDRNDGRYQCYPDV</sequence>
<evidence type="ECO:0000256" key="1">
    <source>
        <dbReference type="ARBA" id="ARBA00005466"/>
    </source>
</evidence>
<evidence type="ECO:0000313" key="6">
    <source>
        <dbReference type="Proteomes" id="UP000248340"/>
    </source>
</evidence>
<reference evidence="5 6" key="1">
    <citation type="submission" date="2016-12" db="EMBL/GenBank/DDBJ databases">
        <title>The genomes of Aspergillus section Nigri reveals drivers in fungal speciation.</title>
        <authorList>
            <consortium name="DOE Joint Genome Institute"/>
            <person name="Vesth T.C."/>
            <person name="Nybo J."/>
            <person name="Theobald S."/>
            <person name="Brandl J."/>
            <person name="Frisvad J.C."/>
            <person name="Nielsen K.F."/>
            <person name="Lyhne E.K."/>
            <person name="Kogle M.E."/>
            <person name="Kuo A."/>
            <person name="Riley R."/>
            <person name="Clum A."/>
            <person name="Nolan M."/>
            <person name="Lipzen A."/>
            <person name="Salamov A."/>
            <person name="Henrissat B."/>
            <person name="Wiebenga A."/>
            <person name="De Vries R.P."/>
            <person name="Grigoriev I.V."/>
            <person name="Mortensen U.H."/>
            <person name="Andersen M.R."/>
            <person name="Baker S.E."/>
        </authorList>
    </citation>
    <scope>NUCLEOTIDE SEQUENCE [LARGE SCALE GENOMIC DNA]</scope>
    <source>
        <strain evidence="5 6">CBS 121591</strain>
    </source>
</reference>
<dbReference type="GeneID" id="37142597"/>
<evidence type="ECO:0000256" key="2">
    <source>
        <dbReference type="ARBA" id="ARBA00023002"/>
    </source>
</evidence>
<dbReference type="InterPro" id="IPR006094">
    <property type="entry name" value="Oxid_FAD_bind_N"/>
</dbReference>
<dbReference type="RefSeq" id="XP_025492945.1">
    <property type="nucleotide sequence ID" value="XM_025639855.1"/>
</dbReference>
<feature type="domain" description="FAD-binding PCMH-type" evidence="4">
    <location>
        <begin position="126"/>
        <end position="309"/>
    </location>
</feature>
<dbReference type="VEuPathDB" id="FungiDB:BO82DRAFT_412902"/>
<dbReference type="InterPro" id="IPR012951">
    <property type="entry name" value="BBE"/>
</dbReference>
<evidence type="ECO:0000259" key="4">
    <source>
        <dbReference type="PROSITE" id="PS51387"/>
    </source>
</evidence>
<dbReference type="InterPro" id="IPR016169">
    <property type="entry name" value="FAD-bd_PCMH_sub2"/>
</dbReference>
<name>A0A319CB63_9EURO</name>
<keyword evidence="2" id="KW-0560">Oxidoreductase</keyword>